<evidence type="ECO:0000313" key="2">
    <source>
        <dbReference type="Proteomes" id="UP000608071"/>
    </source>
</evidence>
<accession>A0ABR8T161</accession>
<comment type="caution">
    <text evidence="1">The sequence shown here is derived from an EMBL/GenBank/DDBJ whole genome shotgun (WGS) entry which is preliminary data.</text>
</comment>
<sequence>MIEIQALIERTGRQIEKKFCVSDWLMHINSEPESRYVNIDDRLDMSELINNNDFSGKHLQLLFLIKHNQEYILGYNVPSGYNLWSDFLNAAEDFANYGRSKRSYGVDPLIMEIRSVGKEELNFSIYYEMDRSKKYIDVMLPTQEFMISLASSLRDFLVKMIHEYKVDIGDEGTIIRVENLIKKYDR</sequence>
<organism evidence="1 2">
    <name type="scientific">Paenibacillus gallinarum</name>
    <dbReference type="NCBI Taxonomy" id="2762232"/>
    <lineage>
        <taxon>Bacteria</taxon>
        <taxon>Bacillati</taxon>
        <taxon>Bacillota</taxon>
        <taxon>Bacilli</taxon>
        <taxon>Bacillales</taxon>
        <taxon>Paenibacillaceae</taxon>
        <taxon>Paenibacillus</taxon>
    </lineage>
</organism>
<dbReference type="Proteomes" id="UP000608071">
    <property type="component" value="Unassembled WGS sequence"/>
</dbReference>
<dbReference type="EMBL" id="JACSQL010000006">
    <property type="protein sequence ID" value="MBD7969298.1"/>
    <property type="molecule type" value="Genomic_DNA"/>
</dbReference>
<evidence type="ECO:0000313" key="1">
    <source>
        <dbReference type="EMBL" id="MBD7969298.1"/>
    </source>
</evidence>
<gene>
    <name evidence="1" type="ORF">H9647_14585</name>
</gene>
<reference evidence="1 2" key="1">
    <citation type="submission" date="2020-08" db="EMBL/GenBank/DDBJ databases">
        <title>A Genomic Blueprint of the Chicken Gut Microbiome.</title>
        <authorList>
            <person name="Gilroy R."/>
            <person name="Ravi A."/>
            <person name="Getino M."/>
            <person name="Pursley I."/>
            <person name="Horton D.L."/>
            <person name="Alikhan N.-F."/>
            <person name="Baker D."/>
            <person name="Gharbi K."/>
            <person name="Hall N."/>
            <person name="Watson M."/>
            <person name="Adriaenssens E.M."/>
            <person name="Foster-Nyarko E."/>
            <person name="Jarju S."/>
            <person name="Secka A."/>
            <person name="Antonio M."/>
            <person name="Oren A."/>
            <person name="Chaudhuri R."/>
            <person name="La Ragione R.M."/>
            <person name="Hildebrand F."/>
            <person name="Pallen M.J."/>
        </authorList>
    </citation>
    <scope>NUCLEOTIDE SEQUENCE [LARGE SCALE GENOMIC DNA]</scope>
    <source>
        <strain evidence="1 2">Sa2BVA9</strain>
    </source>
</reference>
<protein>
    <submittedName>
        <fullName evidence="1">Uncharacterized protein</fullName>
    </submittedName>
</protein>
<keyword evidence="2" id="KW-1185">Reference proteome</keyword>
<dbReference type="RefSeq" id="WP_191801158.1">
    <property type="nucleotide sequence ID" value="NZ_JACSQL010000006.1"/>
</dbReference>
<name>A0ABR8T161_9BACL</name>
<proteinExistence type="predicted"/>